<evidence type="ECO:0000313" key="1">
    <source>
        <dbReference type="Proteomes" id="UP000887576"/>
    </source>
</evidence>
<dbReference type="Proteomes" id="UP000887576">
    <property type="component" value="Unplaced"/>
</dbReference>
<proteinExistence type="predicted"/>
<dbReference type="WBParaSite" id="JU765_v2.g20017.t1">
    <property type="protein sequence ID" value="JU765_v2.g20017.t1"/>
    <property type="gene ID" value="JU765_v2.g20017"/>
</dbReference>
<organism evidence="1 2">
    <name type="scientific">Panagrolaimus sp. JU765</name>
    <dbReference type="NCBI Taxonomy" id="591449"/>
    <lineage>
        <taxon>Eukaryota</taxon>
        <taxon>Metazoa</taxon>
        <taxon>Ecdysozoa</taxon>
        <taxon>Nematoda</taxon>
        <taxon>Chromadorea</taxon>
        <taxon>Rhabditida</taxon>
        <taxon>Tylenchina</taxon>
        <taxon>Panagrolaimomorpha</taxon>
        <taxon>Panagrolaimoidea</taxon>
        <taxon>Panagrolaimidae</taxon>
        <taxon>Panagrolaimus</taxon>
    </lineage>
</organism>
<name>A0AC34QWN1_9BILA</name>
<protein>
    <submittedName>
        <fullName evidence="2">Uncharacterized protein</fullName>
    </submittedName>
</protein>
<evidence type="ECO:0000313" key="2">
    <source>
        <dbReference type="WBParaSite" id="JU765_v2.g20017.t1"/>
    </source>
</evidence>
<sequence>MFANLEEFESLTPLIMTPASSTSSLKQAIKAASNPSLKSLQNKSSSTIPMAFKPTKQQLIMAATASVSDSPPPPRRPNSGKTMIVPLTAANNRNLRLIQHPIPAGTPDSRITSIEAGTTKSFATIPEDDEFSVESDNDRTNEIDLVSIDRTYASTRQPCPATHAPPTTGIHQFNPHVPIPITVPFKEKAPLYEPPAPPWEPLAPIPQRRANLRLNALQNGNNNNNNNSFLNKKYGLMEQDSPNLSSPDNSSCGLGSPVETAGSLSDSFIMPSEGDNRSFSGNGACYNIETGEQKNNGENSSSNSDGQSTKKYQLHRIEEESENVEDLHREAASITMSGNSGGQNRVLPRSISQQLEFMKK</sequence>
<accession>A0AC34QWN1</accession>
<reference evidence="2" key="1">
    <citation type="submission" date="2022-11" db="UniProtKB">
        <authorList>
            <consortium name="WormBaseParasite"/>
        </authorList>
    </citation>
    <scope>IDENTIFICATION</scope>
</reference>